<feature type="domain" description="Major facilitator superfamily (MFS) profile" evidence="5">
    <location>
        <begin position="1"/>
        <end position="392"/>
    </location>
</feature>
<evidence type="ECO:0000313" key="6">
    <source>
        <dbReference type="EMBL" id="MBZ9778539.1"/>
    </source>
</evidence>
<dbReference type="InterPro" id="IPR020846">
    <property type="entry name" value="MFS_dom"/>
</dbReference>
<dbReference type="EMBL" id="JAIQZE010000005">
    <property type="protein sequence ID" value="MBZ9778539.1"/>
    <property type="molecule type" value="Genomic_DNA"/>
</dbReference>
<gene>
    <name evidence="6" type="ORF">LB452_06345</name>
</gene>
<evidence type="ECO:0000256" key="4">
    <source>
        <dbReference type="SAM" id="Phobius"/>
    </source>
</evidence>
<comment type="caution">
    <text evidence="6">The sequence shown here is derived from an EMBL/GenBank/DDBJ whole genome shotgun (WGS) entry which is preliminary data.</text>
</comment>
<feature type="transmembrane region" description="Helical" evidence="4">
    <location>
        <begin position="49"/>
        <end position="67"/>
    </location>
</feature>
<feature type="transmembrane region" description="Helical" evidence="4">
    <location>
        <begin position="367"/>
        <end position="384"/>
    </location>
</feature>
<keyword evidence="2 4" id="KW-1133">Transmembrane helix</keyword>
<sequence length="392" mass="42650">MKVSKRILPIIVFDQFCCTSLWFAGNAVMNELVANFNLPPSALGHLTSAVQLGFILGTLIFAVLSIADRFSPSRVFFFSALLGAGFNLAIVWEGNTMLSLLAFRFLTGFFLAGIYPVGMKIAADYYEKGLGKSLSFLVGALVLGTAFPHLLKDMTEGFLWKSVMIVTSLLAVLGGVLILLLVPDGPYRQSGRNLKFSAFFKVFHNRNFRAAAFGYFGHMWELYAFWAFVPILLQIYKSSHLEITFNVSLVSFLVIAIGGLSCVLGGYLSQGFGTKRIAFLALLLSCVCCLVSPWMLGTESEILFIGFLLLWGMVVIADSPLLSTLVAQNAPAEIKGTALTIVNSIGFAITIVSIQLLNILSVWTSSNFIYILLAIGPVLGLIALRKTSKVSS</sequence>
<feature type="transmembrane region" description="Helical" evidence="4">
    <location>
        <begin position="245"/>
        <end position="268"/>
    </location>
</feature>
<keyword evidence="3 4" id="KW-0472">Membrane</keyword>
<protein>
    <submittedName>
        <fullName evidence="6">MFS transporter</fullName>
    </submittedName>
</protein>
<evidence type="ECO:0000256" key="3">
    <source>
        <dbReference type="ARBA" id="ARBA00023136"/>
    </source>
</evidence>
<feature type="transmembrane region" description="Helical" evidence="4">
    <location>
        <begin position="98"/>
        <end position="118"/>
    </location>
</feature>
<name>A0ABS7XJ78_9FLAO</name>
<dbReference type="Pfam" id="PF07690">
    <property type="entry name" value="MFS_1"/>
    <property type="match status" value="1"/>
</dbReference>
<evidence type="ECO:0000256" key="2">
    <source>
        <dbReference type="ARBA" id="ARBA00022989"/>
    </source>
</evidence>
<keyword evidence="7" id="KW-1185">Reference proteome</keyword>
<feature type="transmembrane region" description="Helical" evidence="4">
    <location>
        <begin position="74"/>
        <end position="92"/>
    </location>
</feature>
<feature type="transmembrane region" description="Helical" evidence="4">
    <location>
        <begin position="163"/>
        <end position="182"/>
    </location>
</feature>
<evidence type="ECO:0000259" key="5">
    <source>
        <dbReference type="PROSITE" id="PS50850"/>
    </source>
</evidence>
<dbReference type="Gene3D" id="1.20.1250.20">
    <property type="entry name" value="MFS general substrate transporter like domains"/>
    <property type="match status" value="1"/>
</dbReference>
<feature type="transmembrane region" description="Helical" evidence="4">
    <location>
        <begin position="210"/>
        <end position="233"/>
    </location>
</feature>
<proteinExistence type="predicted"/>
<dbReference type="PANTHER" id="PTHR23521:SF3">
    <property type="entry name" value="MFS TRANSPORTER"/>
    <property type="match status" value="1"/>
</dbReference>
<dbReference type="SUPFAM" id="SSF103473">
    <property type="entry name" value="MFS general substrate transporter"/>
    <property type="match status" value="1"/>
</dbReference>
<dbReference type="InterPro" id="IPR036259">
    <property type="entry name" value="MFS_trans_sf"/>
</dbReference>
<feature type="transmembrane region" description="Helical" evidence="4">
    <location>
        <begin position="302"/>
        <end position="326"/>
    </location>
</feature>
<dbReference type="RefSeq" id="WP_224460893.1">
    <property type="nucleotide sequence ID" value="NZ_JAIQZE010000005.1"/>
</dbReference>
<organism evidence="6 7">
    <name type="scientific">Psychroflexus longus</name>
    <dbReference type="NCBI Taxonomy" id="2873596"/>
    <lineage>
        <taxon>Bacteria</taxon>
        <taxon>Pseudomonadati</taxon>
        <taxon>Bacteroidota</taxon>
        <taxon>Flavobacteriia</taxon>
        <taxon>Flavobacteriales</taxon>
        <taxon>Flavobacteriaceae</taxon>
        <taxon>Psychroflexus</taxon>
    </lineage>
</organism>
<feature type="transmembrane region" description="Helical" evidence="4">
    <location>
        <begin position="338"/>
        <end position="361"/>
    </location>
</feature>
<feature type="transmembrane region" description="Helical" evidence="4">
    <location>
        <begin position="130"/>
        <end position="151"/>
    </location>
</feature>
<dbReference type="InterPro" id="IPR011701">
    <property type="entry name" value="MFS"/>
</dbReference>
<dbReference type="Proteomes" id="UP001199314">
    <property type="component" value="Unassembled WGS sequence"/>
</dbReference>
<keyword evidence="1 4" id="KW-0812">Transmembrane</keyword>
<evidence type="ECO:0000313" key="7">
    <source>
        <dbReference type="Proteomes" id="UP001199314"/>
    </source>
</evidence>
<feature type="transmembrane region" description="Helical" evidence="4">
    <location>
        <begin position="7"/>
        <end position="29"/>
    </location>
</feature>
<evidence type="ECO:0000256" key="1">
    <source>
        <dbReference type="ARBA" id="ARBA00022692"/>
    </source>
</evidence>
<accession>A0ABS7XJ78</accession>
<dbReference type="PANTHER" id="PTHR23521">
    <property type="entry name" value="TRANSPORTER MFS SUPERFAMILY"/>
    <property type="match status" value="1"/>
</dbReference>
<reference evidence="7" key="1">
    <citation type="submission" date="2023-07" db="EMBL/GenBank/DDBJ databases">
        <title>Novel species isolated from saline lakes on Tibetan Plateau.</title>
        <authorList>
            <person name="Lu H."/>
        </authorList>
    </citation>
    <scope>NUCLEOTIDE SEQUENCE [LARGE SCALE GENOMIC DNA]</scope>
    <source>
        <strain evidence="7">CAK8W</strain>
    </source>
</reference>
<dbReference type="PROSITE" id="PS50850">
    <property type="entry name" value="MFS"/>
    <property type="match status" value="1"/>
</dbReference>
<feature type="transmembrane region" description="Helical" evidence="4">
    <location>
        <begin position="277"/>
        <end position="296"/>
    </location>
</feature>